<reference evidence="1" key="1">
    <citation type="submission" date="2016-07" db="EMBL/GenBank/DDBJ databases">
        <title>Microvirga ossetica sp. nov. a new species of rhizobia isolated from root nodules of the legume species Vicia alpestris Steven originated from North Ossetia region in the Caucasus.</title>
        <authorList>
            <person name="Safronova V.I."/>
            <person name="Kuznetsova I.G."/>
            <person name="Sazanova A.L."/>
            <person name="Belimov A."/>
            <person name="Andronov E."/>
            <person name="Osledkin Y.S."/>
            <person name="Onishchuk O.P."/>
            <person name="Kurchak O.N."/>
            <person name="Shaposhnikov A.I."/>
            <person name="Willems A."/>
            <person name="Tikhonovich I.A."/>
        </authorList>
    </citation>
    <scope>NUCLEOTIDE SEQUENCE [LARGE SCALE GENOMIC DNA]</scope>
    <source>
        <strain evidence="1">V5/3M</strain>
        <plasmid evidence="1">unnamed2</plasmid>
    </source>
</reference>
<geneLocation type="plasmid" evidence="1">
    <name>unnamed2</name>
</geneLocation>
<sequence>MPDVGMTIQVAHDRTATAIEIAPLGQSTQRLLLRLDELDTLISELGNARSKMVEGHSPPDFEKEEVIISTVANAKWYIRASPPTGILVAFYHPKFGPVGFTLPGDKIARIVSFLTDRFILQPTQSAEQN</sequence>
<dbReference type="KEGG" id="moc:BB934_40320"/>
<gene>
    <name evidence="1" type="ORF">BB934_40320</name>
</gene>
<dbReference type="EMBL" id="CP016619">
    <property type="protein sequence ID" value="ANY84449.1"/>
    <property type="molecule type" value="Genomic_DNA"/>
</dbReference>
<protein>
    <submittedName>
        <fullName evidence="1">Uncharacterized protein</fullName>
    </submittedName>
</protein>
<accession>A0A1B2EWX4</accession>
<dbReference type="OrthoDB" id="8019315at2"/>
<keyword evidence="1" id="KW-0614">Plasmid</keyword>
<proteinExistence type="predicted"/>
<dbReference type="AlphaFoldDB" id="A0A1B2EWX4"/>
<dbReference type="RefSeq" id="WP_099515339.1">
    <property type="nucleotide sequence ID" value="NZ_CP016619.1"/>
</dbReference>
<evidence type="ECO:0000313" key="1">
    <source>
        <dbReference type="EMBL" id="ANY84449.1"/>
    </source>
</evidence>
<organism evidence="1">
    <name type="scientific">Microvirga ossetica</name>
    <dbReference type="NCBI Taxonomy" id="1882682"/>
    <lineage>
        <taxon>Bacteria</taxon>
        <taxon>Pseudomonadati</taxon>
        <taxon>Pseudomonadota</taxon>
        <taxon>Alphaproteobacteria</taxon>
        <taxon>Hyphomicrobiales</taxon>
        <taxon>Methylobacteriaceae</taxon>
        <taxon>Microvirga</taxon>
    </lineage>
</organism>
<name>A0A1B2EWX4_9HYPH</name>